<comment type="caution">
    <text evidence="2">The sequence shown here is derived from an EMBL/GenBank/DDBJ whole genome shotgun (WGS) entry which is preliminary data.</text>
</comment>
<dbReference type="InterPro" id="IPR007345">
    <property type="entry name" value="Polysacch_pyruvyl_Trfase"/>
</dbReference>
<dbReference type="GO" id="GO:0016740">
    <property type="term" value="F:transferase activity"/>
    <property type="evidence" value="ECO:0007669"/>
    <property type="project" value="UniProtKB-KW"/>
</dbReference>
<keyword evidence="2" id="KW-0808">Transferase</keyword>
<reference evidence="2 3" key="1">
    <citation type="journal article" date="2019" name="Nat. Med.">
        <title>A library of human gut bacterial isolates paired with longitudinal multiomics data enables mechanistic microbiome research.</title>
        <authorList>
            <person name="Poyet M."/>
            <person name="Groussin M."/>
            <person name="Gibbons S.M."/>
            <person name="Avila-Pacheco J."/>
            <person name="Jiang X."/>
            <person name="Kearney S.M."/>
            <person name="Perrotta A.R."/>
            <person name="Berdy B."/>
            <person name="Zhao S."/>
            <person name="Lieberman T.D."/>
            <person name="Swanson P.K."/>
            <person name="Smith M."/>
            <person name="Roesemann S."/>
            <person name="Alexander J.E."/>
            <person name="Rich S.A."/>
            <person name="Livny J."/>
            <person name="Vlamakis H."/>
            <person name="Clish C."/>
            <person name="Bullock K."/>
            <person name="Deik A."/>
            <person name="Scott J."/>
            <person name="Pierce K.A."/>
            <person name="Xavier R.J."/>
            <person name="Alm E.J."/>
        </authorList>
    </citation>
    <scope>NUCLEOTIDE SEQUENCE [LARGE SCALE GENOMIC DNA]</scope>
    <source>
        <strain evidence="2 3">BIOML-A42</strain>
    </source>
</reference>
<dbReference type="Pfam" id="PF04230">
    <property type="entry name" value="PS_pyruv_trans"/>
    <property type="match status" value="1"/>
</dbReference>
<organism evidence="2 3">
    <name type="scientific">Bacteroides uniformis</name>
    <dbReference type="NCBI Taxonomy" id="820"/>
    <lineage>
        <taxon>Bacteria</taxon>
        <taxon>Pseudomonadati</taxon>
        <taxon>Bacteroidota</taxon>
        <taxon>Bacteroidia</taxon>
        <taxon>Bacteroidales</taxon>
        <taxon>Bacteroidaceae</taxon>
        <taxon>Bacteroides</taxon>
    </lineage>
</organism>
<feature type="domain" description="Polysaccharide pyruvyl transferase" evidence="1">
    <location>
        <begin position="13"/>
        <end position="296"/>
    </location>
</feature>
<proteinExistence type="predicted"/>
<evidence type="ECO:0000313" key="2">
    <source>
        <dbReference type="EMBL" id="KAB4087231.1"/>
    </source>
</evidence>
<dbReference type="Proteomes" id="UP000432488">
    <property type="component" value="Unassembled WGS sequence"/>
</dbReference>
<evidence type="ECO:0000313" key="3">
    <source>
        <dbReference type="Proteomes" id="UP000432488"/>
    </source>
</evidence>
<dbReference type="EMBL" id="WCUV01000019">
    <property type="protein sequence ID" value="KAB4087231.1"/>
    <property type="molecule type" value="Genomic_DNA"/>
</dbReference>
<name>A0A7J5GDD2_BACUN</name>
<dbReference type="RefSeq" id="WP_118936520.1">
    <property type="nucleotide sequence ID" value="NZ_CP103250.1"/>
</dbReference>
<gene>
    <name evidence="2" type="ORF">GAQ56_20185</name>
</gene>
<accession>A0A7J5GDD2</accession>
<sequence>MKIGILTFHDALNVGAVLQAFALQEYIEGLGYNIEFINYSCRPKFTVKRIVGRTLSNTIAKIKDFANYTLYGMRGKYNKVLHVSKVEYSNKTLSEANSEYDIFIVGSDQVWNFNRKLNYAYLLSFVNEKKKKVAYAVSMGQCNIPIHLHDELKTHLRSFNYVSCREENATVFLNSLTENTLSVRQCVDPTLLISPVLYENIAVKPKRERFAVSYILNQLDAKQRREIVAFCRNKKIPLVNLRNPDTCIRLKSAENKVVPPYEWLGYIIDSEYVVCGSFHATVFSLIFHKQFVVIESEDIYASGGNQRVRSLLRPLGLEDRCICHEHISVVIEREIDWQSIDKRLDVIRKDSECFLNEVFS</sequence>
<protein>
    <submittedName>
        <fullName evidence="2">Polysaccharide pyruvyl transferase family protein</fullName>
    </submittedName>
</protein>
<evidence type="ECO:0000259" key="1">
    <source>
        <dbReference type="Pfam" id="PF04230"/>
    </source>
</evidence>
<dbReference type="AlphaFoldDB" id="A0A7J5GDD2"/>